<dbReference type="AlphaFoldDB" id="A0A4D6KR31"/>
<dbReference type="Gene3D" id="3.30.160.60">
    <property type="entry name" value="Classic Zinc Finger"/>
    <property type="match status" value="2"/>
</dbReference>
<feature type="domain" description="C2H2-type" evidence="6">
    <location>
        <begin position="238"/>
        <end position="262"/>
    </location>
</feature>
<reference evidence="8 9" key="1">
    <citation type="submission" date="2019-04" db="EMBL/GenBank/DDBJ databases">
        <title>An improved genome assembly and genetic linkage map for asparagus bean, Vigna unguiculata ssp. sesquipedialis.</title>
        <authorList>
            <person name="Xia Q."/>
            <person name="Zhang R."/>
            <person name="Dong Y."/>
        </authorList>
    </citation>
    <scope>NUCLEOTIDE SEQUENCE [LARGE SCALE GENOMIC DNA]</scope>
    <source>
        <tissue evidence="8">Leaf</tissue>
    </source>
</reference>
<feature type="domain" description="U1-type" evidence="7">
    <location>
        <begin position="364"/>
        <end position="398"/>
    </location>
</feature>
<keyword evidence="2" id="KW-0863">Zinc-finger</keyword>
<dbReference type="GO" id="GO:0003676">
    <property type="term" value="F:nucleic acid binding"/>
    <property type="evidence" value="ECO:0007669"/>
    <property type="project" value="InterPro"/>
</dbReference>
<dbReference type="GO" id="GO:0008270">
    <property type="term" value="F:zinc ion binding"/>
    <property type="evidence" value="ECO:0007669"/>
    <property type="project" value="UniProtKB-KW"/>
</dbReference>
<dbReference type="InterPro" id="IPR036236">
    <property type="entry name" value="Znf_C2H2_sf"/>
</dbReference>
<feature type="coiled-coil region" evidence="4">
    <location>
        <begin position="61"/>
        <end position="90"/>
    </location>
</feature>
<dbReference type="PANTHER" id="PTHR47487">
    <property type="entry name" value="OS06G0651300 PROTEIN-RELATED"/>
    <property type="match status" value="1"/>
</dbReference>
<evidence type="ECO:0000313" key="9">
    <source>
        <dbReference type="Proteomes" id="UP000501690"/>
    </source>
</evidence>
<dbReference type="SMART" id="SM00355">
    <property type="entry name" value="ZnF_C2H2"/>
    <property type="match status" value="2"/>
</dbReference>
<keyword evidence="3" id="KW-0862">Zinc</keyword>
<dbReference type="EMBL" id="CP039346">
    <property type="protein sequence ID" value="QCD80496.1"/>
    <property type="molecule type" value="Genomic_DNA"/>
</dbReference>
<dbReference type="InterPro" id="IPR013087">
    <property type="entry name" value="Znf_C2H2_type"/>
</dbReference>
<evidence type="ECO:0000256" key="4">
    <source>
        <dbReference type="SAM" id="Coils"/>
    </source>
</evidence>
<evidence type="ECO:0000256" key="2">
    <source>
        <dbReference type="ARBA" id="ARBA00022771"/>
    </source>
</evidence>
<dbReference type="Pfam" id="PF12874">
    <property type="entry name" value="zf-met"/>
    <property type="match status" value="1"/>
</dbReference>
<evidence type="ECO:0000256" key="3">
    <source>
        <dbReference type="ARBA" id="ARBA00022833"/>
    </source>
</evidence>
<dbReference type="Proteomes" id="UP000501690">
    <property type="component" value="Linkage Group LG2"/>
</dbReference>
<organism evidence="8 9">
    <name type="scientific">Vigna unguiculata</name>
    <name type="common">Cowpea</name>
    <dbReference type="NCBI Taxonomy" id="3917"/>
    <lineage>
        <taxon>Eukaryota</taxon>
        <taxon>Viridiplantae</taxon>
        <taxon>Streptophyta</taxon>
        <taxon>Embryophyta</taxon>
        <taxon>Tracheophyta</taxon>
        <taxon>Spermatophyta</taxon>
        <taxon>Magnoliopsida</taxon>
        <taxon>eudicotyledons</taxon>
        <taxon>Gunneridae</taxon>
        <taxon>Pentapetalae</taxon>
        <taxon>rosids</taxon>
        <taxon>fabids</taxon>
        <taxon>Fabales</taxon>
        <taxon>Fabaceae</taxon>
        <taxon>Papilionoideae</taxon>
        <taxon>50 kb inversion clade</taxon>
        <taxon>NPAAA clade</taxon>
        <taxon>indigoferoid/millettioid clade</taxon>
        <taxon>Phaseoleae</taxon>
        <taxon>Vigna</taxon>
    </lineage>
</organism>
<feature type="region of interest" description="Disordered" evidence="5">
    <location>
        <begin position="334"/>
        <end position="357"/>
    </location>
</feature>
<dbReference type="Pfam" id="PF12171">
    <property type="entry name" value="zf-C2H2_jaz"/>
    <property type="match status" value="1"/>
</dbReference>
<feature type="domain" description="C2H2-type" evidence="6">
    <location>
        <begin position="367"/>
        <end position="391"/>
    </location>
</feature>
<dbReference type="InterPro" id="IPR003604">
    <property type="entry name" value="Matrin/U1-like-C_Znf_C2H2"/>
</dbReference>
<gene>
    <name evidence="8" type="ORF">DEO72_LG2g817</name>
</gene>
<dbReference type="SMART" id="SM00451">
    <property type="entry name" value="ZnF_U1"/>
    <property type="match status" value="2"/>
</dbReference>
<keyword evidence="9" id="KW-1185">Reference proteome</keyword>
<evidence type="ECO:0008006" key="10">
    <source>
        <dbReference type="Google" id="ProtNLM"/>
    </source>
</evidence>
<name>A0A4D6KR31_VIGUN</name>
<evidence type="ECO:0000259" key="6">
    <source>
        <dbReference type="SMART" id="SM00355"/>
    </source>
</evidence>
<evidence type="ECO:0000256" key="1">
    <source>
        <dbReference type="ARBA" id="ARBA00022723"/>
    </source>
</evidence>
<keyword evidence="4" id="KW-0175">Coiled coil</keyword>
<feature type="region of interest" description="Disordered" evidence="5">
    <location>
        <begin position="395"/>
        <end position="418"/>
    </location>
</feature>
<dbReference type="SUPFAM" id="SSF57667">
    <property type="entry name" value="beta-beta-alpha zinc fingers"/>
    <property type="match status" value="2"/>
</dbReference>
<evidence type="ECO:0000256" key="5">
    <source>
        <dbReference type="SAM" id="MobiDB-lite"/>
    </source>
</evidence>
<evidence type="ECO:0000259" key="7">
    <source>
        <dbReference type="SMART" id="SM00451"/>
    </source>
</evidence>
<accession>A0A4D6KR31</accession>
<dbReference type="InterPro" id="IPR022755">
    <property type="entry name" value="Znf_C2H2_jaz"/>
</dbReference>
<sequence>MEFKFRDDGGNRSTSTTLLAHQRSLSTVPLVSGHHPLRGGFSGIIPAPPRMYPTPVPINSEEAIRQEIEREQIRREIEKEEIRREILAGERARRLELEEEVRRELASERALKMPIHRMEGITYGERGVSLTMIPGMTLHNSVNNNKLCGGPQPQLRPRLEIRQLYKQRPNETLTIKQSNAALSVAKCKEMVDDDLSGVKHKEVINVNLGGVKRKRETPFLLDDNHSGTSLEKKPKKDWGCALCQIVTTSEKGLNDHLQGKKHKVKEASFTRKKGKSTTTTLSLQKSNQCEKSDKVVVTMNSGLDARKNGETLQSDMNPAYKGKVEPIEKDLAVEKSQDLGGTDNENEATTTEKEVQKSNATMKKFSFYCAFCEVRTHSEIVMQSHKSGKKHLANIRKHNNPNSSAGGACDAANSENSE</sequence>
<protein>
    <recommendedName>
        <fullName evidence="10">U1-type domain-containing protein</fullName>
    </recommendedName>
</protein>
<dbReference type="PANTHER" id="PTHR47487:SF8">
    <property type="entry name" value="OS08G0270900 PROTEIN"/>
    <property type="match status" value="1"/>
</dbReference>
<proteinExistence type="predicted"/>
<feature type="domain" description="U1-type" evidence="7">
    <location>
        <begin position="235"/>
        <end position="269"/>
    </location>
</feature>
<evidence type="ECO:0000313" key="8">
    <source>
        <dbReference type="EMBL" id="QCD80496.1"/>
    </source>
</evidence>
<keyword evidence="1" id="KW-0479">Metal-binding</keyword>